<proteinExistence type="inferred from homology"/>
<protein>
    <submittedName>
        <fullName evidence="6">Cell division protein FtsZ</fullName>
    </submittedName>
</protein>
<evidence type="ECO:0000259" key="4">
    <source>
        <dbReference type="SMART" id="SM00864"/>
    </source>
</evidence>
<dbReference type="Pfam" id="PF00091">
    <property type="entry name" value="Tubulin"/>
    <property type="match status" value="1"/>
</dbReference>
<dbReference type="InterPro" id="IPR008280">
    <property type="entry name" value="Tub_FtsZ_C"/>
</dbReference>
<dbReference type="InterPro" id="IPR020805">
    <property type="entry name" value="Cell_div_FtsZ_CS"/>
</dbReference>
<evidence type="ECO:0000256" key="2">
    <source>
        <dbReference type="ARBA" id="ARBA00022741"/>
    </source>
</evidence>
<evidence type="ECO:0000256" key="1">
    <source>
        <dbReference type="ARBA" id="ARBA00009690"/>
    </source>
</evidence>
<dbReference type="NCBIfam" id="TIGR00065">
    <property type="entry name" value="ftsZ"/>
    <property type="match status" value="1"/>
</dbReference>
<evidence type="ECO:0000256" key="3">
    <source>
        <dbReference type="ARBA" id="ARBA00023134"/>
    </source>
</evidence>
<evidence type="ECO:0000259" key="5">
    <source>
        <dbReference type="SMART" id="SM00865"/>
    </source>
</evidence>
<dbReference type="InterPro" id="IPR000158">
    <property type="entry name" value="Cell_div_FtsZ"/>
</dbReference>
<evidence type="ECO:0000313" key="7">
    <source>
        <dbReference type="Proteomes" id="UP001174909"/>
    </source>
</evidence>
<dbReference type="Proteomes" id="UP001174909">
    <property type="component" value="Unassembled WGS sequence"/>
</dbReference>
<evidence type="ECO:0000313" key="6">
    <source>
        <dbReference type="EMBL" id="CAI8054817.1"/>
    </source>
</evidence>
<dbReference type="SMART" id="SM00864">
    <property type="entry name" value="Tubulin"/>
    <property type="match status" value="1"/>
</dbReference>
<dbReference type="FunFam" id="3.40.50.1440:FF:000001">
    <property type="entry name" value="Cell division protein FtsZ"/>
    <property type="match status" value="1"/>
</dbReference>
<dbReference type="InterPro" id="IPR045061">
    <property type="entry name" value="FtsZ/CetZ"/>
</dbReference>
<dbReference type="InterPro" id="IPR018316">
    <property type="entry name" value="Tubulin/FtsZ_2-layer-sand-dom"/>
</dbReference>
<name>A0AA35TXG0_GEOBA</name>
<dbReference type="GO" id="GO:0032153">
    <property type="term" value="C:cell division site"/>
    <property type="evidence" value="ECO:0007669"/>
    <property type="project" value="TreeGrafter"/>
</dbReference>
<dbReference type="GO" id="GO:0003924">
    <property type="term" value="F:GTPase activity"/>
    <property type="evidence" value="ECO:0007669"/>
    <property type="project" value="InterPro"/>
</dbReference>
<keyword evidence="2" id="KW-0547">Nucleotide-binding</keyword>
<dbReference type="CDD" id="cd02201">
    <property type="entry name" value="FtsZ_type1"/>
    <property type="match status" value="1"/>
</dbReference>
<dbReference type="PANTHER" id="PTHR30314:SF3">
    <property type="entry name" value="MITOCHONDRIAL DIVISION PROTEIN FSZA"/>
    <property type="match status" value="1"/>
</dbReference>
<dbReference type="InterPro" id="IPR024757">
    <property type="entry name" value="FtsZ_C"/>
</dbReference>
<organism evidence="6 7">
    <name type="scientific">Geodia barretti</name>
    <name type="common">Barrett's horny sponge</name>
    <dbReference type="NCBI Taxonomy" id="519541"/>
    <lineage>
        <taxon>Eukaryota</taxon>
        <taxon>Metazoa</taxon>
        <taxon>Porifera</taxon>
        <taxon>Demospongiae</taxon>
        <taxon>Heteroscleromorpha</taxon>
        <taxon>Tetractinellida</taxon>
        <taxon>Astrophorina</taxon>
        <taxon>Geodiidae</taxon>
        <taxon>Geodia</taxon>
    </lineage>
</organism>
<feature type="domain" description="Tubulin/FtsZ GTPase" evidence="4">
    <location>
        <begin position="29"/>
        <end position="221"/>
    </location>
</feature>
<feature type="domain" description="Tubulin/FtsZ 2-layer sandwich" evidence="5">
    <location>
        <begin position="223"/>
        <end position="340"/>
    </location>
</feature>
<keyword evidence="6" id="KW-0132">Cell division</keyword>
<comment type="similarity">
    <text evidence="1">Belongs to the FtsZ family.</text>
</comment>
<dbReference type="AlphaFoldDB" id="A0AA35TXG0"/>
<dbReference type="Gene3D" id="3.40.50.1440">
    <property type="entry name" value="Tubulin/FtsZ, GTPase domain"/>
    <property type="match status" value="1"/>
</dbReference>
<keyword evidence="3" id="KW-0342">GTP-binding</keyword>
<dbReference type="PANTHER" id="PTHR30314">
    <property type="entry name" value="CELL DIVISION PROTEIN FTSZ-RELATED"/>
    <property type="match status" value="1"/>
</dbReference>
<comment type="caution">
    <text evidence="6">The sequence shown here is derived from an EMBL/GenBank/DDBJ whole genome shotgun (WGS) entry which is preliminary data.</text>
</comment>
<accession>A0AA35TXG0</accession>
<dbReference type="SMART" id="SM00865">
    <property type="entry name" value="Tubulin_C"/>
    <property type="match status" value="1"/>
</dbReference>
<dbReference type="GO" id="GO:0051301">
    <property type="term" value="P:cell division"/>
    <property type="evidence" value="ECO:0007669"/>
    <property type="project" value="UniProtKB-KW"/>
</dbReference>
<dbReference type="EMBL" id="CASHTH010004210">
    <property type="protein sequence ID" value="CAI8054817.1"/>
    <property type="molecule type" value="Genomic_DNA"/>
</dbReference>
<gene>
    <name evidence="6" type="ORF">GBAR_LOCUS29902</name>
</gene>
<dbReference type="Pfam" id="PF12327">
    <property type="entry name" value="FtsZ_C"/>
    <property type="match status" value="1"/>
</dbReference>
<dbReference type="PRINTS" id="PR00423">
    <property type="entry name" value="CELLDVISFTSZ"/>
</dbReference>
<dbReference type="InterPro" id="IPR003008">
    <property type="entry name" value="Tubulin_FtsZ_GTPase"/>
</dbReference>
<reference evidence="6" key="1">
    <citation type="submission" date="2023-03" db="EMBL/GenBank/DDBJ databases">
        <authorList>
            <person name="Steffen K."/>
            <person name="Cardenas P."/>
        </authorList>
    </citation>
    <scope>NUCLEOTIDE SEQUENCE</scope>
</reference>
<dbReference type="GO" id="GO:0005525">
    <property type="term" value="F:GTP binding"/>
    <property type="evidence" value="ECO:0007669"/>
    <property type="project" value="UniProtKB-KW"/>
</dbReference>
<dbReference type="SUPFAM" id="SSF55307">
    <property type="entry name" value="Tubulin C-terminal domain-like"/>
    <property type="match status" value="1"/>
</dbReference>
<sequence length="378" mass="39240">MLEYIIQSFAFGKKPQGFPSMQSPSSDIKVKVVGVGGAGGNAVSRMVTNGLTQVDALVLNTDIQALAHLKSIPSYAIGPDTVNGMGSGGRPEVGRRAVKESQEHIGELLEGSDMVFIAAGMGGGTGTGASATVADIARKKGALTVGVVTLPFSFEGSRRREVAEQGLRSLKQKVDTLIVVENDRLLPSLKGTVTLERAFDAADDVLRQGVKGISDIITVPGMINVDFADVRSVMGNGGAAFMAYGEGKGKWAAIEAARSALANPLFNAPLEGATGILFNVTGGKDLTLGQVHEVAEIVRKAANSDANVIFGVVQERRMKKRVGITLIGTGVGSGQQAAVAKESESSISLSDAEISRLMGGANRNGHSHETLAQTGKLL</sequence>
<dbReference type="HAMAP" id="MF_00909">
    <property type="entry name" value="FtsZ"/>
    <property type="match status" value="1"/>
</dbReference>
<dbReference type="PROSITE" id="PS01134">
    <property type="entry name" value="FTSZ_1"/>
    <property type="match status" value="1"/>
</dbReference>
<dbReference type="InterPro" id="IPR036525">
    <property type="entry name" value="Tubulin/FtsZ_GTPase_sf"/>
</dbReference>
<keyword evidence="6" id="KW-0131">Cell cycle</keyword>
<keyword evidence="7" id="KW-1185">Reference proteome</keyword>
<dbReference type="GO" id="GO:0005737">
    <property type="term" value="C:cytoplasm"/>
    <property type="evidence" value="ECO:0007669"/>
    <property type="project" value="TreeGrafter"/>
</dbReference>
<dbReference type="SUPFAM" id="SSF52490">
    <property type="entry name" value="Tubulin nucleotide-binding domain-like"/>
    <property type="match status" value="1"/>
</dbReference>